<dbReference type="Gene3D" id="1.10.10.60">
    <property type="entry name" value="Homeodomain-like"/>
    <property type="match status" value="1"/>
</dbReference>
<dbReference type="InterPro" id="IPR018060">
    <property type="entry name" value="HTH_AraC"/>
</dbReference>
<sequence length="273" mass="31459">MEEIPQNLVMDIHWIHDKTTFPHWKDIRQNIHVHSLYWIQEGEGVFQTDTEEHPVSPDMLFYLWPGLSMEMSSGGGEPLRITMILLSLYTLSPSADNQGRVEPLHALPLPFLLKPGREPGRQLSQLFRQIAGDFVPGNPGSQLKTQALLYELLYELFQAKDSANPDLGQGYELFLRMKEELERRYSEPLQIHELAVRYGISSSYVRSLFQQYLHKSPKGYLSEIRYEHAKKQLLYTRLTLKEIAAACGYSDEFHFSKAFKQLSGQPPSAMRSC</sequence>
<dbReference type="PANTHER" id="PTHR46796">
    <property type="entry name" value="HTH-TYPE TRANSCRIPTIONAL ACTIVATOR RHAS-RELATED"/>
    <property type="match status" value="1"/>
</dbReference>
<proteinExistence type="predicted"/>
<dbReference type="Gene3D" id="2.60.120.10">
    <property type="entry name" value="Jelly Rolls"/>
    <property type="match status" value="1"/>
</dbReference>
<dbReference type="SUPFAM" id="SSF46689">
    <property type="entry name" value="Homeodomain-like"/>
    <property type="match status" value="2"/>
</dbReference>
<accession>A0ABS4NSG0</accession>
<reference evidence="5 6" key="1">
    <citation type="submission" date="2021-03" db="EMBL/GenBank/DDBJ databases">
        <title>Genomic Encyclopedia of Type Strains, Phase IV (KMG-IV): sequencing the most valuable type-strain genomes for metagenomic binning, comparative biology and taxonomic classification.</title>
        <authorList>
            <person name="Goeker M."/>
        </authorList>
    </citation>
    <scope>NUCLEOTIDE SEQUENCE [LARGE SCALE GENOMIC DNA]</scope>
    <source>
        <strain evidence="5 6">DSM 101953</strain>
    </source>
</reference>
<evidence type="ECO:0000256" key="1">
    <source>
        <dbReference type="ARBA" id="ARBA00023015"/>
    </source>
</evidence>
<dbReference type="Pfam" id="PF12833">
    <property type="entry name" value="HTH_18"/>
    <property type="match status" value="1"/>
</dbReference>
<dbReference type="EMBL" id="JAGGLV010000009">
    <property type="protein sequence ID" value="MBP2112988.1"/>
    <property type="molecule type" value="Genomic_DNA"/>
</dbReference>
<dbReference type="InterPro" id="IPR037923">
    <property type="entry name" value="HTH-like"/>
</dbReference>
<keyword evidence="2" id="KW-0238">DNA-binding</keyword>
<evidence type="ECO:0000256" key="2">
    <source>
        <dbReference type="ARBA" id="ARBA00023125"/>
    </source>
</evidence>
<protein>
    <submittedName>
        <fullName evidence="5">AraC-like DNA-binding protein</fullName>
    </submittedName>
</protein>
<dbReference type="InterPro" id="IPR009057">
    <property type="entry name" value="Homeodomain-like_sf"/>
</dbReference>
<keyword evidence="6" id="KW-1185">Reference proteome</keyword>
<dbReference type="InterPro" id="IPR050204">
    <property type="entry name" value="AraC_XylS_family_regulators"/>
</dbReference>
<name>A0ABS4NSG0_9BACL</name>
<dbReference type="InterPro" id="IPR003313">
    <property type="entry name" value="AraC-bd"/>
</dbReference>
<feature type="domain" description="HTH araC/xylS-type" evidence="4">
    <location>
        <begin position="175"/>
        <end position="273"/>
    </location>
</feature>
<dbReference type="RefSeq" id="WP_209874516.1">
    <property type="nucleotide sequence ID" value="NZ_JAGGLV010000009.1"/>
</dbReference>
<dbReference type="Proteomes" id="UP000773462">
    <property type="component" value="Unassembled WGS sequence"/>
</dbReference>
<comment type="caution">
    <text evidence="5">The sequence shown here is derived from an EMBL/GenBank/DDBJ whole genome shotgun (WGS) entry which is preliminary data.</text>
</comment>
<evidence type="ECO:0000313" key="5">
    <source>
        <dbReference type="EMBL" id="MBP2112988.1"/>
    </source>
</evidence>
<dbReference type="SMART" id="SM00342">
    <property type="entry name" value="HTH_ARAC"/>
    <property type="match status" value="1"/>
</dbReference>
<dbReference type="PROSITE" id="PS01124">
    <property type="entry name" value="HTH_ARAC_FAMILY_2"/>
    <property type="match status" value="1"/>
</dbReference>
<evidence type="ECO:0000256" key="3">
    <source>
        <dbReference type="ARBA" id="ARBA00023163"/>
    </source>
</evidence>
<dbReference type="SUPFAM" id="SSF51215">
    <property type="entry name" value="Regulatory protein AraC"/>
    <property type="match status" value="1"/>
</dbReference>
<gene>
    <name evidence="5" type="ORF">J2Z70_003142</name>
</gene>
<evidence type="ECO:0000259" key="4">
    <source>
        <dbReference type="PROSITE" id="PS01124"/>
    </source>
</evidence>
<dbReference type="InterPro" id="IPR014710">
    <property type="entry name" value="RmlC-like_jellyroll"/>
</dbReference>
<organism evidence="5 6">
    <name type="scientific">Paenibacillus silagei</name>
    <dbReference type="NCBI Taxonomy" id="1670801"/>
    <lineage>
        <taxon>Bacteria</taxon>
        <taxon>Bacillati</taxon>
        <taxon>Bacillota</taxon>
        <taxon>Bacilli</taxon>
        <taxon>Bacillales</taxon>
        <taxon>Paenibacillaceae</taxon>
        <taxon>Paenibacillus</taxon>
    </lineage>
</organism>
<keyword evidence="1" id="KW-0805">Transcription regulation</keyword>
<evidence type="ECO:0000313" key="6">
    <source>
        <dbReference type="Proteomes" id="UP000773462"/>
    </source>
</evidence>
<dbReference type="Pfam" id="PF02311">
    <property type="entry name" value="AraC_binding"/>
    <property type="match status" value="1"/>
</dbReference>
<keyword evidence="3" id="KW-0804">Transcription</keyword>